<dbReference type="EC" id="6.1.1.9" evidence="12"/>
<evidence type="ECO:0000256" key="9">
    <source>
        <dbReference type="ARBA" id="ARBA00023146"/>
    </source>
</evidence>
<dbReference type="FunFam" id="1.10.730.10:FF:000014">
    <property type="entry name" value="Valine--tRNA ligase"/>
    <property type="match status" value="1"/>
</dbReference>
<keyword evidence="17" id="KW-1185">Reference proteome</keyword>
<evidence type="ECO:0000256" key="6">
    <source>
        <dbReference type="ARBA" id="ARBA00022840"/>
    </source>
</evidence>
<dbReference type="Gene3D" id="3.90.740.10">
    <property type="entry name" value="Valyl/Leucyl/Isoleucyl-tRNA synthetase, editing domain"/>
    <property type="match status" value="1"/>
</dbReference>
<dbReference type="NCBIfam" id="TIGR00422">
    <property type="entry name" value="valS"/>
    <property type="match status" value="1"/>
</dbReference>
<reference evidence="16 17" key="1">
    <citation type="submission" date="2016-10" db="EMBL/GenBank/DDBJ databases">
        <authorList>
            <person name="de Groot N.N."/>
        </authorList>
    </citation>
    <scope>NUCLEOTIDE SEQUENCE [LARGE SCALE GENOMIC DNA]</scope>
    <source>
        <strain evidence="16 17">SLAS-1</strain>
    </source>
</reference>
<feature type="short sequence motif" description="'HIGH' region" evidence="12">
    <location>
        <begin position="46"/>
        <end position="56"/>
    </location>
</feature>
<evidence type="ECO:0000313" key="17">
    <source>
        <dbReference type="Proteomes" id="UP000199476"/>
    </source>
</evidence>
<evidence type="ECO:0000256" key="1">
    <source>
        <dbReference type="ARBA" id="ARBA00004496"/>
    </source>
</evidence>
<feature type="domain" description="Valyl-tRNA synthetase tRNA-binding arm" evidence="15">
    <location>
        <begin position="816"/>
        <end position="880"/>
    </location>
</feature>
<dbReference type="GO" id="GO:0005829">
    <property type="term" value="C:cytosol"/>
    <property type="evidence" value="ECO:0007669"/>
    <property type="project" value="TreeGrafter"/>
</dbReference>
<evidence type="ECO:0000256" key="5">
    <source>
        <dbReference type="ARBA" id="ARBA00022741"/>
    </source>
</evidence>
<feature type="binding site" evidence="12">
    <location>
        <position position="528"/>
    </location>
    <ligand>
        <name>ATP</name>
        <dbReference type="ChEBI" id="CHEBI:30616"/>
    </ligand>
</feature>
<feature type="domain" description="Methionyl/Valyl/Leucyl/Isoleucyl-tRNA synthetase anticodon-binding" evidence="14">
    <location>
        <begin position="610"/>
        <end position="751"/>
    </location>
</feature>
<dbReference type="GO" id="GO:0006438">
    <property type="term" value="P:valyl-tRNA aminoacylation"/>
    <property type="evidence" value="ECO:0007669"/>
    <property type="project" value="UniProtKB-UniRule"/>
</dbReference>
<evidence type="ECO:0000256" key="4">
    <source>
        <dbReference type="ARBA" id="ARBA00022598"/>
    </source>
</evidence>
<feature type="domain" description="Aminoacyl-tRNA synthetase class Ia" evidence="13">
    <location>
        <begin position="17"/>
        <end position="563"/>
    </location>
</feature>
<evidence type="ECO:0000256" key="10">
    <source>
        <dbReference type="ARBA" id="ARBA00047552"/>
    </source>
</evidence>
<evidence type="ECO:0000259" key="13">
    <source>
        <dbReference type="Pfam" id="PF00133"/>
    </source>
</evidence>
<dbReference type="SUPFAM" id="SSF47323">
    <property type="entry name" value="Anticodon-binding domain of a subclass of class I aminoacyl-tRNA synthetases"/>
    <property type="match status" value="1"/>
</dbReference>
<dbReference type="InterPro" id="IPR009008">
    <property type="entry name" value="Val/Leu/Ile-tRNA-synth_edit"/>
</dbReference>
<comment type="similarity">
    <text evidence="11 12">Belongs to the class-I aminoacyl-tRNA synthetase family. ValS type 1 subfamily.</text>
</comment>
<comment type="domain">
    <text evidence="12">ValRS has two distinct active sites: one for aminoacylation and one for editing. The misactivated threonine is translocated from the active site to the editing site.</text>
</comment>
<dbReference type="InterPro" id="IPR019499">
    <property type="entry name" value="Val-tRNA_synth_tRNA-bd"/>
</dbReference>
<keyword evidence="6 12" id="KW-0067">ATP-binding</keyword>
<dbReference type="InterPro" id="IPR002303">
    <property type="entry name" value="Valyl-tRNA_ligase"/>
</dbReference>
<dbReference type="InterPro" id="IPR009080">
    <property type="entry name" value="tRNAsynth_Ia_anticodon-bd"/>
</dbReference>
<keyword evidence="4 12" id="KW-0436">Ligase</keyword>
<evidence type="ECO:0000256" key="3">
    <source>
        <dbReference type="ARBA" id="ARBA00022490"/>
    </source>
</evidence>
<name>A0A1G9L256_9FIRM</name>
<dbReference type="FunFam" id="3.40.50.620:FF:000032">
    <property type="entry name" value="Valine--tRNA ligase"/>
    <property type="match status" value="1"/>
</dbReference>
<sequence>MSEQLPKTYNPHQVEEKWYEFWEKEGYFTPEADEDKTPFTIMMPPPNVTGELHLGHALDSTLQDIIIRWRRMQGYNTLWLPGTDHASIATEVKVVEQIREEGLSKEQIGREKFLDKAWDWTEEYGGKITDQIRKLGASCDWTRERFTLDEGCSKAVREAFVRLYEDGLIYRGDYIVNWCPDCETSLSDLEVEHEEETGKLYYIRYPFADDSGYITVATTRPETMLGDTAVAVDPDDERYQQHTGKTVILPLMERPIPIIKDEFVDSDFGTGMVKVTPAHDPNDFEIGERHDLEKIQVIDYQGFMSAEAGEYVGLSRQECREQVIEDLKEADLLEKVEDHEHAVGHCYRCDEIVEPMISKQWFVEMEPLAEPAIEAVKEGEVNFVPERFERVYMNWMENIEDWCISRQLWWGHRIPVWYCQDCGAENVAREEPENCSECGSENLEQEEDVLDTWFSSGLWPFSTLGWPGETEDLEYFYPTEVLVTGRDIIFFWVARMIFTGIYNMDEPPFSNVYVHGLILASDGRKMSKSLGTGIDPLDVIEDYGADTLRFMLITGSTPGNDRRFREERLEASRNFANKIWNASRFMLMNLEEDTPKSLPEDSEKISPASRWMLHRFNEIVDDINTNMEKFLFGEVSQTLYDFIWGEFCDWYLELIKPHLYDAEDEKEKQTALRTGQYLLGEILKLLHPVMPFITEEIWQKLPGSEGSIMLQDWPKIRGECFDVEACENMQILQEVIRSIRNIRNEMNVDPGRGIKALFSAGDEYQDILENGRDYIAELAGVDEIQIAGEFAERPEKAATAVVREIEIILPLEEMINIDQEIARLEKEKSEVEAEIERARGKLANDDFVEKAPDEIVQEERDKLEEYRQEMEQIKARIDELEG</sequence>
<keyword evidence="8 12" id="KW-0175">Coiled coil</keyword>
<feature type="short sequence motif" description="'KMSKS' region" evidence="12">
    <location>
        <begin position="525"/>
        <end position="529"/>
    </location>
</feature>
<feature type="coiled-coil region" evidence="12">
    <location>
        <begin position="814"/>
        <end position="876"/>
    </location>
</feature>
<evidence type="ECO:0000256" key="11">
    <source>
        <dbReference type="ARBA" id="ARBA00060830"/>
    </source>
</evidence>
<protein>
    <recommendedName>
        <fullName evidence="12">Valine--tRNA ligase</fullName>
        <ecNumber evidence="12">6.1.1.9</ecNumber>
    </recommendedName>
    <alternativeName>
        <fullName evidence="12">Valyl-tRNA synthetase</fullName>
        <shortName evidence="12">ValRS</shortName>
    </alternativeName>
</protein>
<dbReference type="Gene3D" id="3.40.50.620">
    <property type="entry name" value="HUPs"/>
    <property type="match status" value="2"/>
</dbReference>
<dbReference type="InterPro" id="IPR001412">
    <property type="entry name" value="aa-tRNA-synth_I_CS"/>
</dbReference>
<dbReference type="Pfam" id="PF08264">
    <property type="entry name" value="Anticodon_1"/>
    <property type="match status" value="1"/>
</dbReference>
<comment type="domain">
    <text evidence="12">The C-terminal coiled-coil domain is crucial for aminoacylation activity.</text>
</comment>
<gene>
    <name evidence="12" type="primary">valS</name>
    <name evidence="16" type="ORF">SAMN04488692_105160</name>
</gene>
<dbReference type="SUPFAM" id="SSF46589">
    <property type="entry name" value="tRNA-binding arm"/>
    <property type="match status" value="1"/>
</dbReference>
<evidence type="ECO:0000256" key="2">
    <source>
        <dbReference type="ARBA" id="ARBA00011245"/>
    </source>
</evidence>
<evidence type="ECO:0000259" key="15">
    <source>
        <dbReference type="Pfam" id="PF10458"/>
    </source>
</evidence>
<dbReference type="InterPro" id="IPR037118">
    <property type="entry name" value="Val-tRNA_synth_C_sf"/>
</dbReference>
<dbReference type="InterPro" id="IPR010978">
    <property type="entry name" value="tRNA-bd_arm"/>
</dbReference>
<dbReference type="CDD" id="cd07962">
    <property type="entry name" value="Anticodon_Ia_Val"/>
    <property type="match status" value="1"/>
</dbReference>
<dbReference type="FunFam" id="3.90.740.10:FF:000005">
    <property type="entry name" value="Valine--tRNA ligase, mitochondrial"/>
    <property type="match status" value="1"/>
</dbReference>
<dbReference type="EMBL" id="FNGO01000005">
    <property type="protein sequence ID" value="SDL55896.1"/>
    <property type="molecule type" value="Genomic_DNA"/>
</dbReference>
<dbReference type="PANTHER" id="PTHR11946">
    <property type="entry name" value="VALYL-TRNA SYNTHETASES"/>
    <property type="match status" value="1"/>
</dbReference>
<evidence type="ECO:0000256" key="8">
    <source>
        <dbReference type="ARBA" id="ARBA00023054"/>
    </source>
</evidence>
<keyword evidence="5 12" id="KW-0547">Nucleotide-binding</keyword>
<evidence type="ECO:0000259" key="14">
    <source>
        <dbReference type="Pfam" id="PF08264"/>
    </source>
</evidence>
<dbReference type="AlphaFoldDB" id="A0A1G9L256"/>
<dbReference type="Proteomes" id="UP000199476">
    <property type="component" value="Unassembled WGS sequence"/>
</dbReference>
<accession>A0A1G9L256</accession>
<keyword evidence="7 12" id="KW-0648">Protein biosynthesis</keyword>
<proteinExistence type="inferred from homology"/>
<dbReference type="PROSITE" id="PS00178">
    <property type="entry name" value="AA_TRNA_LIGASE_I"/>
    <property type="match status" value="1"/>
</dbReference>
<keyword evidence="9 12" id="KW-0030">Aminoacyl-tRNA synthetase</keyword>
<dbReference type="PANTHER" id="PTHR11946:SF93">
    <property type="entry name" value="VALINE--TRNA LIGASE, CHLOROPLASTIC_MITOCHONDRIAL 2"/>
    <property type="match status" value="1"/>
</dbReference>
<dbReference type="HAMAP" id="MF_02004">
    <property type="entry name" value="Val_tRNA_synth_type1"/>
    <property type="match status" value="1"/>
</dbReference>
<dbReference type="FunFam" id="3.40.50.620:FF:000098">
    <property type="entry name" value="Valine--tRNA ligase"/>
    <property type="match status" value="1"/>
</dbReference>
<dbReference type="Pfam" id="PF10458">
    <property type="entry name" value="Val_tRNA-synt_C"/>
    <property type="match status" value="1"/>
</dbReference>
<dbReference type="InterPro" id="IPR014729">
    <property type="entry name" value="Rossmann-like_a/b/a_fold"/>
</dbReference>
<dbReference type="PRINTS" id="PR00986">
    <property type="entry name" value="TRNASYNTHVAL"/>
</dbReference>
<dbReference type="InterPro" id="IPR033705">
    <property type="entry name" value="Anticodon_Ia_Val"/>
</dbReference>
<comment type="function">
    <text evidence="12">Catalyzes the attachment of valine to tRNA(Val). As ValRS can inadvertently accommodate and process structurally similar amino acids such as threonine, to avoid such errors, it has a 'posttransfer' editing activity that hydrolyzes mischarged Thr-tRNA(Val) in a tRNA-dependent manner.</text>
</comment>
<dbReference type="GO" id="GO:0002161">
    <property type="term" value="F:aminoacyl-tRNA deacylase activity"/>
    <property type="evidence" value="ECO:0007669"/>
    <property type="project" value="InterPro"/>
</dbReference>
<dbReference type="InterPro" id="IPR013155">
    <property type="entry name" value="M/V/L/I-tRNA-synth_anticd-bd"/>
</dbReference>
<comment type="subunit">
    <text evidence="2 12">Monomer.</text>
</comment>
<dbReference type="NCBIfam" id="NF004349">
    <property type="entry name" value="PRK05729.1"/>
    <property type="match status" value="1"/>
</dbReference>
<organism evidence="16 17">
    <name type="scientific">Halarsenatibacter silvermanii</name>
    <dbReference type="NCBI Taxonomy" id="321763"/>
    <lineage>
        <taxon>Bacteria</taxon>
        <taxon>Bacillati</taxon>
        <taxon>Bacillota</taxon>
        <taxon>Clostridia</taxon>
        <taxon>Halanaerobiales</taxon>
        <taxon>Halarsenatibacteraceae</taxon>
        <taxon>Halarsenatibacter</taxon>
    </lineage>
</organism>
<dbReference type="STRING" id="321763.SAMN04488692_105160"/>
<dbReference type="Gene3D" id="1.10.287.380">
    <property type="entry name" value="Valyl-tRNA synthetase, C-terminal domain"/>
    <property type="match status" value="1"/>
</dbReference>
<evidence type="ECO:0000313" key="16">
    <source>
        <dbReference type="EMBL" id="SDL55896.1"/>
    </source>
</evidence>
<evidence type="ECO:0000256" key="12">
    <source>
        <dbReference type="HAMAP-Rule" id="MF_02004"/>
    </source>
</evidence>
<dbReference type="Pfam" id="PF00133">
    <property type="entry name" value="tRNA-synt_1"/>
    <property type="match status" value="1"/>
</dbReference>
<dbReference type="CDD" id="cd00817">
    <property type="entry name" value="ValRS_core"/>
    <property type="match status" value="1"/>
</dbReference>
<keyword evidence="3 12" id="KW-0963">Cytoplasm</keyword>
<comment type="subcellular location">
    <subcellularLocation>
        <location evidence="1 12">Cytoplasm</location>
    </subcellularLocation>
</comment>
<evidence type="ECO:0000256" key="7">
    <source>
        <dbReference type="ARBA" id="ARBA00022917"/>
    </source>
</evidence>
<dbReference type="FunFam" id="1.10.287.380:FF:000001">
    <property type="entry name" value="Valine--tRNA ligase"/>
    <property type="match status" value="1"/>
</dbReference>
<dbReference type="GO" id="GO:0005524">
    <property type="term" value="F:ATP binding"/>
    <property type="evidence" value="ECO:0007669"/>
    <property type="project" value="UniProtKB-UniRule"/>
</dbReference>
<dbReference type="SUPFAM" id="SSF50677">
    <property type="entry name" value="ValRS/IleRS/LeuRS editing domain"/>
    <property type="match status" value="1"/>
</dbReference>
<dbReference type="InterPro" id="IPR002300">
    <property type="entry name" value="aa-tRNA-synth_Ia"/>
</dbReference>
<comment type="catalytic activity">
    <reaction evidence="10 12">
        <text>tRNA(Val) + L-valine + ATP = L-valyl-tRNA(Val) + AMP + diphosphate</text>
        <dbReference type="Rhea" id="RHEA:10704"/>
        <dbReference type="Rhea" id="RHEA-COMP:9672"/>
        <dbReference type="Rhea" id="RHEA-COMP:9708"/>
        <dbReference type="ChEBI" id="CHEBI:30616"/>
        <dbReference type="ChEBI" id="CHEBI:33019"/>
        <dbReference type="ChEBI" id="CHEBI:57762"/>
        <dbReference type="ChEBI" id="CHEBI:78442"/>
        <dbReference type="ChEBI" id="CHEBI:78537"/>
        <dbReference type="ChEBI" id="CHEBI:456215"/>
        <dbReference type="EC" id="6.1.1.9"/>
    </reaction>
</comment>
<dbReference type="Gene3D" id="1.10.730.10">
    <property type="entry name" value="Isoleucyl-tRNA Synthetase, Domain 1"/>
    <property type="match status" value="1"/>
</dbReference>
<dbReference type="GO" id="GO:0004832">
    <property type="term" value="F:valine-tRNA ligase activity"/>
    <property type="evidence" value="ECO:0007669"/>
    <property type="project" value="UniProtKB-UniRule"/>
</dbReference>
<dbReference type="SUPFAM" id="SSF52374">
    <property type="entry name" value="Nucleotidylyl transferase"/>
    <property type="match status" value="1"/>
</dbReference>